<evidence type="ECO:0000313" key="2">
    <source>
        <dbReference type="Proteomes" id="UP000703674"/>
    </source>
</evidence>
<keyword evidence="2" id="KW-1185">Reference proteome</keyword>
<protein>
    <submittedName>
        <fullName evidence="1">SusC/RagA family TonB-linked outer membrane protein</fullName>
    </submittedName>
</protein>
<organism evidence="1 2">
    <name type="scientific">Salinimicrobium oceani</name>
    <dbReference type="NCBI Taxonomy" id="2722702"/>
    <lineage>
        <taxon>Bacteria</taxon>
        <taxon>Pseudomonadati</taxon>
        <taxon>Bacteroidota</taxon>
        <taxon>Flavobacteriia</taxon>
        <taxon>Flavobacteriales</taxon>
        <taxon>Flavobacteriaceae</taxon>
        <taxon>Salinimicrobium</taxon>
    </lineage>
</organism>
<name>A0ABX1D4P0_9FLAO</name>
<dbReference type="EMBL" id="JAAVJR010001140">
    <property type="protein sequence ID" value="NJW55428.1"/>
    <property type="molecule type" value="Genomic_DNA"/>
</dbReference>
<comment type="caution">
    <text evidence="1">The sequence shown here is derived from an EMBL/GenBank/DDBJ whole genome shotgun (WGS) entry which is preliminary data.</text>
</comment>
<gene>
    <name evidence="1" type="ORF">HC175_21160</name>
</gene>
<evidence type="ECO:0000313" key="1">
    <source>
        <dbReference type="EMBL" id="NJW55428.1"/>
    </source>
</evidence>
<sequence>NGSPYGISSAVGQEMTNPVAYVQTRLGNYNWSDDFVGNAYLEFKPIEQLTFRSTVGGKIAYWGGDFFTPVYYLSATVGTSQNSFSRNLNKGFGWNIENVVSYDDSFGKHNLTVLLGQG</sequence>
<dbReference type="Proteomes" id="UP000703674">
    <property type="component" value="Unassembled WGS sequence"/>
</dbReference>
<accession>A0ABX1D4P0</accession>
<feature type="non-terminal residue" evidence="1">
    <location>
        <position position="1"/>
    </location>
</feature>
<proteinExistence type="predicted"/>
<reference evidence="1 2" key="1">
    <citation type="submission" date="2020-03" db="EMBL/GenBank/DDBJ databases">
        <title>Salinimicrobium sp. nov, isolated from SCS.</title>
        <authorList>
            <person name="Cao W.R."/>
        </authorList>
    </citation>
    <scope>NUCLEOTIDE SEQUENCE [LARGE SCALE GENOMIC DNA]</scope>
    <source>
        <strain evidence="2">J15B91</strain>
    </source>
</reference>
<feature type="non-terminal residue" evidence="1">
    <location>
        <position position="118"/>
    </location>
</feature>